<protein>
    <submittedName>
        <fullName evidence="2">Uncharacterized protein</fullName>
    </submittedName>
</protein>
<comment type="caution">
    <text evidence="2">The sequence shown here is derived from an EMBL/GenBank/DDBJ whole genome shotgun (WGS) entry which is preliminary data.</text>
</comment>
<accession>A0A396JTN6</accession>
<dbReference type="EMBL" id="PSQE01000001">
    <property type="protein sequence ID" value="RHN79693.1"/>
    <property type="molecule type" value="Genomic_DNA"/>
</dbReference>
<evidence type="ECO:0000313" key="2">
    <source>
        <dbReference type="EMBL" id="RHN79693.1"/>
    </source>
</evidence>
<name>A0A396JTN6_MEDTR</name>
<evidence type="ECO:0000256" key="1">
    <source>
        <dbReference type="SAM" id="MobiDB-lite"/>
    </source>
</evidence>
<gene>
    <name evidence="2" type="ORF">MtrunA17_Chr1g0180101</name>
</gene>
<reference evidence="3" key="1">
    <citation type="journal article" date="2018" name="Nat. Plants">
        <title>Whole-genome landscape of Medicago truncatula symbiotic genes.</title>
        <authorList>
            <person name="Pecrix Y."/>
            <person name="Staton S.E."/>
            <person name="Sallet E."/>
            <person name="Lelandais-Briere C."/>
            <person name="Moreau S."/>
            <person name="Carrere S."/>
            <person name="Blein T."/>
            <person name="Jardinaud M.F."/>
            <person name="Latrasse D."/>
            <person name="Zouine M."/>
            <person name="Zahm M."/>
            <person name="Kreplak J."/>
            <person name="Mayjonade B."/>
            <person name="Satge C."/>
            <person name="Perez M."/>
            <person name="Cauet S."/>
            <person name="Marande W."/>
            <person name="Chantry-Darmon C."/>
            <person name="Lopez-Roques C."/>
            <person name="Bouchez O."/>
            <person name="Berard A."/>
            <person name="Debelle F."/>
            <person name="Munos S."/>
            <person name="Bendahmane A."/>
            <person name="Berges H."/>
            <person name="Niebel A."/>
            <person name="Buitink J."/>
            <person name="Frugier F."/>
            <person name="Benhamed M."/>
            <person name="Crespi M."/>
            <person name="Gouzy J."/>
            <person name="Gamas P."/>
        </authorList>
    </citation>
    <scope>NUCLEOTIDE SEQUENCE [LARGE SCALE GENOMIC DNA]</scope>
    <source>
        <strain evidence="3">cv. Jemalong A17</strain>
    </source>
</reference>
<evidence type="ECO:0000313" key="3">
    <source>
        <dbReference type="Proteomes" id="UP000265566"/>
    </source>
</evidence>
<organism evidence="2 3">
    <name type="scientific">Medicago truncatula</name>
    <name type="common">Barrel medic</name>
    <name type="synonym">Medicago tribuloides</name>
    <dbReference type="NCBI Taxonomy" id="3880"/>
    <lineage>
        <taxon>Eukaryota</taxon>
        <taxon>Viridiplantae</taxon>
        <taxon>Streptophyta</taxon>
        <taxon>Embryophyta</taxon>
        <taxon>Tracheophyta</taxon>
        <taxon>Spermatophyta</taxon>
        <taxon>Magnoliopsida</taxon>
        <taxon>eudicotyledons</taxon>
        <taxon>Gunneridae</taxon>
        <taxon>Pentapetalae</taxon>
        <taxon>rosids</taxon>
        <taxon>fabids</taxon>
        <taxon>Fabales</taxon>
        <taxon>Fabaceae</taxon>
        <taxon>Papilionoideae</taxon>
        <taxon>50 kb inversion clade</taxon>
        <taxon>NPAAA clade</taxon>
        <taxon>Hologalegina</taxon>
        <taxon>IRL clade</taxon>
        <taxon>Trifolieae</taxon>
        <taxon>Medicago</taxon>
    </lineage>
</organism>
<proteinExistence type="predicted"/>
<dbReference type="AlphaFoldDB" id="A0A396JTN6"/>
<dbReference type="Proteomes" id="UP000265566">
    <property type="component" value="Chromosome 1"/>
</dbReference>
<dbReference type="Gramene" id="rna3517">
    <property type="protein sequence ID" value="RHN79693.1"/>
    <property type="gene ID" value="gene3517"/>
</dbReference>
<feature type="region of interest" description="Disordered" evidence="1">
    <location>
        <begin position="1"/>
        <end position="57"/>
    </location>
</feature>
<sequence length="73" mass="7735">MIEGMSMASQSLAMPPGVTNAGLRPDPVASSEIALTNPALWKTPEETLDDGENPRPSLRLFSQSCITLPQPAV</sequence>